<keyword evidence="7 9" id="KW-1133">Transmembrane helix</keyword>
<feature type="coiled-coil region" evidence="10">
    <location>
        <begin position="236"/>
        <end position="263"/>
    </location>
</feature>
<dbReference type="Pfam" id="PF25994">
    <property type="entry name" value="HH_AprE"/>
    <property type="match status" value="1"/>
</dbReference>
<accession>A0A418UZ94</accession>
<dbReference type="PRINTS" id="PR01490">
    <property type="entry name" value="RTXTOXIND"/>
</dbReference>
<dbReference type="Gene3D" id="2.40.50.100">
    <property type="match status" value="1"/>
</dbReference>
<feature type="domain" description="AprE-like long alpha-helical hairpin" evidence="11">
    <location>
        <begin position="109"/>
        <end position="288"/>
    </location>
</feature>
<evidence type="ECO:0000256" key="3">
    <source>
        <dbReference type="ARBA" id="ARBA00022448"/>
    </source>
</evidence>
<dbReference type="OrthoDB" id="9810980at2"/>
<organism evidence="13 14">
    <name type="scientific">Rhodopseudomonas palustris</name>
    <dbReference type="NCBI Taxonomy" id="1076"/>
    <lineage>
        <taxon>Bacteria</taxon>
        <taxon>Pseudomonadati</taxon>
        <taxon>Pseudomonadota</taxon>
        <taxon>Alphaproteobacteria</taxon>
        <taxon>Hyphomicrobiales</taxon>
        <taxon>Nitrobacteraceae</taxon>
        <taxon>Rhodopseudomonas</taxon>
    </lineage>
</organism>
<feature type="transmembrane region" description="Helical" evidence="9">
    <location>
        <begin position="29"/>
        <end position="51"/>
    </location>
</feature>
<comment type="similarity">
    <text evidence="2 9">Belongs to the membrane fusion protein (MFP) (TC 8.A.1) family.</text>
</comment>
<gene>
    <name evidence="13" type="ORF">D4Q52_21375</name>
</gene>
<dbReference type="GO" id="GO:0015031">
    <property type="term" value="P:protein transport"/>
    <property type="evidence" value="ECO:0007669"/>
    <property type="project" value="InterPro"/>
</dbReference>
<comment type="subcellular location">
    <subcellularLocation>
        <location evidence="1 9">Cell inner membrane</location>
        <topology evidence="1 9">Single-pass membrane protein</topology>
    </subcellularLocation>
</comment>
<evidence type="ECO:0000256" key="10">
    <source>
        <dbReference type="SAM" id="Coils"/>
    </source>
</evidence>
<keyword evidence="5 9" id="KW-0997">Cell inner membrane</keyword>
<evidence type="ECO:0000256" key="4">
    <source>
        <dbReference type="ARBA" id="ARBA00022475"/>
    </source>
</evidence>
<evidence type="ECO:0000256" key="1">
    <source>
        <dbReference type="ARBA" id="ARBA00004377"/>
    </source>
</evidence>
<dbReference type="Gene3D" id="1.10.287.470">
    <property type="entry name" value="Helix hairpin bin"/>
    <property type="match status" value="1"/>
</dbReference>
<evidence type="ECO:0000313" key="13">
    <source>
        <dbReference type="EMBL" id="RJF68734.1"/>
    </source>
</evidence>
<comment type="caution">
    <text evidence="13">The sequence shown here is derived from an EMBL/GenBank/DDBJ whole genome shotgun (WGS) entry which is preliminary data.</text>
</comment>
<keyword evidence="6 9" id="KW-0812">Transmembrane</keyword>
<dbReference type="Gene3D" id="2.40.30.170">
    <property type="match status" value="1"/>
</dbReference>
<dbReference type="InterPro" id="IPR050739">
    <property type="entry name" value="MFP"/>
</dbReference>
<keyword evidence="4 9" id="KW-1003">Cell membrane</keyword>
<dbReference type="GO" id="GO:0005886">
    <property type="term" value="C:plasma membrane"/>
    <property type="evidence" value="ECO:0007669"/>
    <property type="project" value="UniProtKB-SubCell"/>
</dbReference>
<reference evidence="13 14" key="1">
    <citation type="submission" date="2018-09" db="EMBL/GenBank/DDBJ databases">
        <title>Draft genome sequence of Rhodopseudomonas palustris 2.1.18.</title>
        <authorList>
            <person name="Robertson S.L."/>
            <person name="Meyer T.E."/>
            <person name="Kyndt J.A."/>
        </authorList>
    </citation>
    <scope>NUCLEOTIDE SEQUENCE [LARGE SCALE GENOMIC DNA]</scope>
    <source>
        <strain evidence="13 14">2.1.18</strain>
    </source>
</reference>
<evidence type="ECO:0000259" key="12">
    <source>
        <dbReference type="Pfam" id="PF26002"/>
    </source>
</evidence>
<dbReference type="PANTHER" id="PTHR30386:SF26">
    <property type="entry name" value="TRANSPORT PROTEIN COMB"/>
    <property type="match status" value="1"/>
</dbReference>
<feature type="domain" description="AprE-like beta-barrel" evidence="12">
    <location>
        <begin position="336"/>
        <end position="426"/>
    </location>
</feature>
<evidence type="ECO:0000256" key="5">
    <source>
        <dbReference type="ARBA" id="ARBA00022519"/>
    </source>
</evidence>
<keyword evidence="8 9" id="KW-0472">Membrane</keyword>
<dbReference type="PANTHER" id="PTHR30386">
    <property type="entry name" value="MEMBRANE FUSION SUBUNIT OF EMRAB-TOLC MULTIDRUG EFFLUX PUMP"/>
    <property type="match status" value="1"/>
</dbReference>
<dbReference type="InterPro" id="IPR058982">
    <property type="entry name" value="Beta-barrel_AprE"/>
</dbReference>
<dbReference type="InterPro" id="IPR010129">
    <property type="entry name" value="T1SS_HlyD"/>
</dbReference>
<dbReference type="SUPFAM" id="SSF111369">
    <property type="entry name" value="HlyD-like secretion proteins"/>
    <property type="match status" value="1"/>
</dbReference>
<dbReference type="Proteomes" id="UP000285523">
    <property type="component" value="Unassembled WGS sequence"/>
</dbReference>
<dbReference type="RefSeq" id="WP_119858596.1">
    <property type="nucleotide sequence ID" value="NZ_QYYD01000026.1"/>
</dbReference>
<dbReference type="NCBIfam" id="TIGR01843">
    <property type="entry name" value="type_I_hlyD"/>
    <property type="match status" value="1"/>
</dbReference>
<keyword evidence="10" id="KW-0175">Coiled coil</keyword>
<evidence type="ECO:0000259" key="11">
    <source>
        <dbReference type="Pfam" id="PF25994"/>
    </source>
</evidence>
<evidence type="ECO:0000256" key="9">
    <source>
        <dbReference type="RuleBase" id="RU365093"/>
    </source>
</evidence>
<dbReference type="InterPro" id="IPR058781">
    <property type="entry name" value="HH_AprE-like"/>
</dbReference>
<protein>
    <recommendedName>
        <fullName evidence="9">Membrane fusion protein (MFP) family protein</fullName>
    </recommendedName>
</protein>
<keyword evidence="3 9" id="KW-0813">Transport</keyword>
<name>A0A418UZ94_RHOPL</name>
<evidence type="ECO:0000256" key="6">
    <source>
        <dbReference type="ARBA" id="ARBA00022692"/>
    </source>
</evidence>
<dbReference type="Pfam" id="PF26002">
    <property type="entry name" value="Beta-barrel_AprE"/>
    <property type="match status" value="1"/>
</dbReference>
<proteinExistence type="inferred from homology"/>
<sequence>MSRSPSAAAATVRQFQSETDSIREAPEPLIARATLWVLFSLLVATIAILFLTSLDRVVSSAGGTIVPVDQSISVVQALNPSIIKSINVREGEEVKGGQLLATLDSTFTSADLLQFKKQVASLQAQLTRDKAELSGGPLEFPRQDDPDFAAYATVQKALYDQRNAQYAAQVASFDSKIGQMQATIDKLRKEDQRYTQRDDVLKKIEDMRSSLAESGSGSKLNLYLSQDARLEIQRQIDFTHNSLIEAENQLKSLEADRRAFIEQWRSKLSEDLVSTQSLLDTASASYEKALRNQDLVRLTADEPSVVLTLAKLSVGSVLKQGDALITMMPLRTKLDAEIKILSRDVGFVRPGDSCTLKIDAFRYIEHGTAEGKLRWISGGAFTTDDNGQPVDAYYKARCSVDAMNFRNVPANFKLIPGMTLSAHINVGKRSVAMYVIGDMMRGLGQAMREPQ</sequence>
<evidence type="ECO:0000256" key="8">
    <source>
        <dbReference type="ARBA" id="ARBA00023136"/>
    </source>
</evidence>
<evidence type="ECO:0000313" key="14">
    <source>
        <dbReference type="Proteomes" id="UP000285523"/>
    </source>
</evidence>
<dbReference type="AlphaFoldDB" id="A0A418UZ94"/>
<evidence type="ECO:0000256" key="2">
    <source>
        <dbReference type="ARBA" id="ARBA00009477"/>
    </source>
</evidence>
<evidence type="ECO:0000256" key="7">
    <source>
        <dbReference type="ARBA" id="ARBA00022989"/>
    </source>
</evidence>
<dbReference type="EMBL" id="QYYD01000026">
    <property type="protein sequence ID" value="RJF68734.1"/>
    <property type="molecule type" value="Genomic_DNA"/>
</dbReference>